<feature type="compositionally biased region" description="Polar residues" evidence="13">
    <location>
        <begin position="1438"/>
        <end position="1452"/>
    </location>
</feature>
<evidence type="ECO:0000313" key="16">
    <source>
        <dbReference type="EMBL" id="QGQ56580.1"/>
    </source>
</evidence>
<feature type="region of interest" description="Disordered" evidence="13">
    <location>
        <begin position="355"/>
        <end position="388"/>
    </location>
</feature>
<dbReference type="GO" id="GO:0033644">
    <property type="term" value="C:host cell membrane"/>
    <property type="evidence" value="ECO:0007669"/>
    <property type="project" value="UniProtKB-SubCell"/>
</dbReference>
<reference evidence="16 17" key="1">
    <citation type="submission" date="2019-05" db="EMBL/GenBank/DDBJ databases">
        <authorList>
            <person name="Lauber C."/>
        </authorList>
    </citation>
    <scope>NUCLEOTIDE SEQUENCE [LARGE SCALE GENOMIC DNA]</scope>
    <source>
        <strain evidence="16 17">SRR2729873</strain>
    </source>
</reference>
<evidence type="ECO:0000256" key="3">
    <source>
        <dbReference type="ARBA" id="ARBA00004385"/>
    </source>
</evidence>
<dbReference type="GO" id="GO:0046718">
    <property type="term" value="P:symbiont entry into host cell"/>
    <property type="evidence" value="ECO:0007669"/>
    <property type="project" value="UniProtKB-KW"/>
</dbReference>
<evidence type="ECO:0000256" key="5">
    <source>
        <dbReference type="ARBA" id="ARBA00022692"/>
    </source>
</evidence>
<keyword evidence="17" id="KW-1185">Reference proteome</keyword>
<evidence type="ECO:0000256" key="10">
    <source>
        <dbReference type="ARBA" id="ARBA00023136"/>
    </source>
</evidence>
<evidence type="ECO:0000256" key="11">
    <source>
        <dbReference type="ARBA" id="ARBA00023180"/>
    </source>
</evidence>
<dbReference type="SUPFAM" id="SSF56983">
    <property type="entry name" value="Viral glycoprotein, central and dimerisation domains"/>
    <property type="match status" value="1"/>
</dbReference>
<evidence type="ECO:0000256" key="9">
    <source>
        <dbReference type="ARBA" id="ARBA00022989"/>
    </source>
</evidence>
<dbReference type="GeneID" id="65102592"/>
<dbReference type="EMBL" id="MK956105">
    <property type="protein sequence ID" value="QGQ56580.1"/>
    <property type="molecule type" value="Genomic_RNA"/>
</dbReference>
<feature type="compositionally biased region" description="Low complexity" evidence="13">
    <location>
        <begin position="57"/>
        <end position="70"/>
    </location>
</feature>
<dbReference type="KEGG" id="vg:65102592"/>
<feature type="compositionally biased region" description="Basic and acidic residues" evidence="13">
    <location>
        <begin position="21"/>
        <end position="36"/>
    </location>
</feature>
<dbReference type="RefSeq" id="YP_010087321.1">
    <property type="nucleotide sequence ID" value="NC_055538.1"/>
</dbReference>
<feature type="region of interest" description="Disordered" evidence="13">
    <location>
        <begin position="1435"/>
        <end position="1455"/>
    </location>
</feature>
<feature type="region of interest" description="Disordered" evidence="13">
    <location>
        <begin position="1"/>
        <end position="119"/>
    </location>
</feature>
<keyword evidence="4" id="KW-0945">Host-virus interaction</keyword>
<dbReference type="GO" id="GO:0019062">
    <property type="term" value="P:virion attachment to host cell"/>
    <property type="evidence" value="ECO:0007669"/>
    <property type="project" value="UniProtKB-KW"/>
</dbReference>
<evidence type="ECO:0000259" key="15">
    <source>
        <dbReference type="Pfam" id="PF01589"/>
    </source>
</evidence>
<dbReference type="GO" id="GO:0019028">
    <property type="term" value="C:viral capsid"/>
    <property type="evidence" value="ECO:0007669"/>
    <property type="project" value="InterPro"/>
</dbReference>
<evidence type="ECO:0000256" key="1">
    <source>
        <dbReference type="ARBA" id="ARBA00004301"/>
    </source>
</evidence>
<keyword evidence="5 14" id="KW-0812">Transmembrane</keyword>
<dbReference type="Proteomes" id="UP000500842">
    <property type="component" value="Segment"/>
</dbReference>
<proteinExistence type="predicted"/>
<keyword evidence="8" id="KW-1043">Host membrane</keyword>
<evidence type="ECO:0000256" key="7">
    <source>
        <dbReference type="ARBA" id="ARBA00022844"/>
    </source>
</evidence>
<dbReference type="Pfam" id="PF01589">
    <property type="entry name" value="Alpha_E1_glycop"/>
    <property type="match status" value="1"/>
</dbReference>
<keyword evidence="9 14" id="KW-1133">Transmembrane helix</keyword>
<evidence type="ECO:0000256" key="4">
    <source>
        <dbReference type="ARBA" id="ARBA00022581"/>
    </source>
</evidence>
<feature type="transmembrane region" description="Helical" evidence="14">
    <location>
        <begin position="1938"/>
        <end position="1963"/>
    </location>
</feature>
<dbReference type="InterPro" id="IPR002548">
    <property type="entry name" value="Alpha_E1_glycop"/>
</dbReference>
<feature type="transmembrane region" description="Helical" evidence="14">
    <location>
        <begin position="1375"/>
        <end position="1397"/>
    </location>
</feature>
<comment type="subcellular location">
    <subcellularLocation>
        <location evidence="2">Host cell</location>
    </subcellularLocation>
    <subcellularLocation>
        <location evidence="1">Host membrane</location>
        <topology evidence="1">Multi-pass membrane protein</topology>
    </subcellularLocation>
    <subcellularLocation>
        <location evidence="3">Virion membrane</location>
        <topology evidence="3">Multi-pass membrane protein</topology>
    </subcellularLocation>
</comment>
<evidence type="ECO:0000256" key="2">
    <source>
        <dbReference type="ARBA" id="ARBA00004340"/>
    </source>
</evidence>
<name>A0A650BL23_9NIDO</name>
<evidence type="ECO:0000256" key="8">
    <source>
        <dbReference type="ARBA" id="ARBA00022870"/>
    </source>
</evidence>
<feature type="compositionally biased region" description="Polar residues" evidence="13">
    <location>
        <begin position="81"/>
        <end position="94"/>
    </location>
</feature>
<keyword evidence="12" id="KW-1160">Virus entry into host cell</keyword>
<feature type="compositionally biased region" description="Polar residues" evidence="13">
    <location>
        <begin position="1"/>
        <end position="12"/>
    </location>
</feature>
<dbReference type="InterPro" id="IPR036253">
    <property type="entry name" value="Glycoprot_cen/dimer_sf"/>
</dbReference>
<evidence type="ECO:0000313" key="17">
    <source>
        <dbReference type="Proteomes" id="UP000500842"/>
    </source>
</evidence>
<keyword evidence="11" id="KW-0325">Glycoprotein</keyword>
<feature type="domain" description="Alphavirus E1 glycoprotein" evidence="15">
    <location>
        <begin position="1545"/>
        <end position="1722"/>
    </location>
</feature>
<organism evidence="16 17">
    <name type="scientific">Botrylloides leachii nidovirus</name>
    <dbReference type="NCBI Taxonomy" id="2509395"/>
    <lineage>
        <taxon>Viruses</taxon>
        <taxon>Riboviria</taxon>
        <taxon>Orthornavirae</taxon>
        <taxon>Pisuviricota</taxon>
        <taxon>Pisoniviricetes</taxon>
        <taxon>Nidovirales</taxon>
        <taxon>Mesnidovirineae</taxon>
        <taxon>Medioniviridae</taxon>
        <taxon>Medionivirinae</taxon>
        <taxon>Bolenivirus</taxon>
        <taxon>Balbicanovirus</taxon>
        <taxon>Bolenivirus botrylloidis</taxon>
    </lineage>
</organism>
<keyword evidence="6" id="KW-1161">Viral attachment to host cell</keyword>
<dbReference type="GO" id="GO:0004252">
    <property type="term" value="F:serine-type endopeptidase activity"/>
    <property type="evidence" value="ECO:0007669"/>
    <property type="project" value="InterPro"/>
</dbReference>
<feature type="compositionally biased region" description="Basic residues" evidence="13">
    <location>
        <begin position="42"/>
        <end position="56"/>
    </location>
</feature>
<evidence type="ECO:0000256" key="14">
    <source>
        <dbReference type="SAM" id="Phobius"/>
    </source>
</evidence>
<keyword evidence="10 14" id="KW-0472">Membrane</keyword>
<keyword evidence="7" id="KW-0946">Virion</keyword>
<sequence length="2000" mass="222634">MSRSNASRTKSGLPNVFNLPPDRRDKDVAGRPDLFTKYKPSSQRKRNARPGSKRFQGKSGSNANGSQQSQPRVGEAKKSGNLVNESARSLQQLNGGRVFNQRQAPQRRRPQENANTQRTVNFRGDTYSVFRTFEINGVRVLVSYTAAATAKAETFSNDKVSASARRTLSTITSPGQTITKTVVTYDKEGREVLHDYTLKKVRVTKASGRTCDASEMLYSFALRFFERYDIETLRFADDFANAQFARLTRCFRYALHVGRDDQVAIPEANLLNLGQISGLANYDDDDALVIEICKIFEVPVPDAVLMKQIRDRFQSFNYSGPYQISPPRRAKAVEVKPSPLLQDSGSINPVIKKEVTRPSAKAGPSGTTKPKILESSDEPVQEMKGPVEPLEKENTNEITRSQFDALVAFGVDRDDYVGCGVISQIEIDGVDRVMIMTAEHVLDSAESVYINLAQENELCLSIDDCSVLDVRDSKPHDIIFIVFEDLSIETVEALGIKPVPFNICDTTERTAAMSLCYTWDAGVCPKLSNIEPTSVTFNFDCDPNVLSRSWFGKSGAPVIVDGAACGVVATCGYKPLTGRKSFEYSGLVILTGQGWQTIQDFSVEKTCYRTTKNDGLQAKLWVPLLLCLAFQGSTQALHYYTGTTLDTFISTLEVMTEPQKTMTYLFSDEVKVAIVFTQDGTDPYTKWLFANNHPVAVFGFNFITPTEDTTEYVAPDWFAEVINEAYVWDESFGVYNRIYTDMHARKWPKTKMQDFATAVGQLMSGAVDLPLYPVVCVPKTTSGVTFNSVVGLSPEPFIHNYGCVPAVPCKAAIESYMTSSCGPRNIDGTKYINDFPFVSFTGKPFDRKRFWYNGPKPGIAIDTIETIEGQDRINDLLNGIVPSLRLKLTHNSRPMYYYDSIATDPLAWLKNRTISSYSTLDRSIWRKPMIPLQKSWLTYPRALVMPDDPTLALKKLYLRNYQMSSDDSASICTFPVDWGKSHYIVSGALCGSEVKITRVPYFPLYVAKIRPATSHGSYYYDINRQIVRFVSCNPETLERFNASAPNNVSEYTRCSQIEINSWIVPKVTNPLYVQLVKFVAAESIYPREQVIPKYNIYFEKAPSTPVAECTSISSIFASELISCFLITNDSSLVLKHFGDRIYLVDHGTKAFHSLGLVSDEISVYQGETLKPENRTSKHCFPIQKLMHHGPAPKDASSTITYAKFGNTVYKLPAGHVTNTTATPGDWAPQSDAPSDPANDGSRDLPDLPTLSVSDGFGFKAVLHCQNPPELHVGFSEDGQSLRLRSPGNMIRVRRSVTKQEGTVPFVQEFGYVNLKLSELCMEPSDDQCKLFATVGSDSRPRVVKLTWNDCPISNSADQISYHLGDMSRTMCRHPVLAYVIVGLTSAVLFIVLSMVIYTCCGACLAKCCWKICCRCRRTKSKRDLSEEEVSLLEIERPAQSSSEQETQLSFRSGNAGGRKTAAVRRSALALSILSVILNGADAFDISSEKVTLDGNKLLYSSVITSTSAVTNGYTFTYDIHPKLGNLVSDPKRLTVTVHDILCTYQNNVRYWTSDVHSMYEEKYKCCGTADGISDNYRLMSTDQHAMLYSHTFDGVFPCAWNWGACFCCGSDNQAKTFMLFWPNNDWHPRNYAVCYNSHPVHSMAKLEVCLDHVCKQVNVSRLNPSVTALEGIEIRVSSLIDIKCDYQGDYVLFDGNIYSISYSPYAGAKPGELGDVASRTTTYTLAPSDFYAAELKEELFPDAANGFRIKETEPGFVVFRKSVDQNVIRPISLSYDGHTTVTDVDKLQFTVEQHDLTAGSLTVQLTAKDVVFEAIHLYPIITNVTFSTRHIGCYNCDSPQELNVSFTSDIFANVYFSCFPAICVEQVFYAHKGHNIGSVRLLPSARNTHVCFSFAGPNSTFCTHVTAEPPKSRILPDVHVVIDGNGTSSGSSGFWGHFWGIFGSIAAIIGGILLTALIIYIIYKCCFASTRALTSLAVLAFQTKKTKKFRQDLTPWRKYG</sequence>
<protein>
    <submittedName>
        <fullName evidence="16">Structural polyprotein</fullName>
    </submittedName>
</protein>
<evidence type="ECO:0000256" key="6">
    <source>
        <dbReference type="ARBA" id="ARBA00022804"/>
    </source>
</evidence>
<evidence type="ECO:0000256" key="13">
    <source>
        <dbReference type="SAM" id="MobiDB-lite"/>
    </source>
</evidence>
<accession>A0A650BL23</accession>
<dbReference type="GO" id="GO:0043657">
    <property type="term" value="C:host cell"/>
    <property type="evidence" value="ECO:0007669"/>
    <property type="project" value="UniProtKB-SubCell"/>
</dbReference>
<feature type="region of interest" description="Disordered" evidence="13">
    <location>
        <begin position="1220"/>
        <end position="1246"/>
    </location>
</feature>
<dbReference type="GO" id="GO:0055036">
    <property type="term" value="C:virion membrane"/>
    <property type="evidence" value="ECO:0007669"/>
    <property type="project" value="UniProtKB-SubCell"/>
</dbReference>
<evidence type="ECO:0000256" key="12">
    <source>
        <dbReference type="ARBA" id="ARBA00023296"/>
    </source>
</evidence>